<dbReference type="STRING" id="200991.AUC31_14920"/>
<dbReference type="Pfam" id="PF00583">
    <property type="entry name" value="Acetyltransf_1"/>
    <property type="match status" value="1"/>
</dbReference>
<dbReference type="AlphaFoldDB" id="A0A0U2Z925"/>
<dbReference type="PROSITE" id="PS51186">
    <property type="entry name" value="GNAT"/>
    <property type="match status" value="1"/>
</dbReference>
<dbReference type="InterPro" id="IPR016181">
    <property type="entry name" value="Acyl_CoA_acyltransferase"/>
</dbReference>
<keyword evidence="3" id="KW-1185">Reference proteome</keyword>
<dbReference type="CDD" id="cd04301">
    <property type="entry name" value="NAT_SF"/>
    <property type="match status" value="1"/>
</dbReference>
<dbReference type="RefSeq" id="WP_058383113.1">
    <property type="nucleotide sequence ID" value="NZ_CP013659.2"/>
</dbReference>
<sequence length="242" mass="28191">MKYDIMRLDWDTEYFGVSSAKVVLHEKLEECEFNQLLQGTEEFQFVTFTNINNNPFNNYLIGKMTSSFLVDTNMQFQKKITYKSEYSSYLIESSCEEINEVIQIASEAFNYSRFFNDPNLDIEAAKKIYANWVKNSFEKPDKYFILAEENGIVGFLLFSLKDDIVTIELISLSAQAQGKGIGTKLISTLENFAYEKEIPVIRVGTQVDNIQAVNCYLNKGFTYNEKSSVYHYWPRKDFSYER</sequence>
<dbReference type="KEGG" id="prt:AUC31_14920"/>
<accession>A0A0U2Z925</accession>
<proteinExistence type="predicted"/>
<reference evidence="2" key="1">
    <citation type="submission" date="2016-01" db="EMBL/GenBank/DDBJ databases">
        <title>Complete genome of Planococcus rifietoensis type strain M8.</title>
        <authorList>
            <person name="See-Too W.S."/>
        </authorList>
    </citation>
    <scope>NUCLEOTIDE SEQUENCE [LARGE SCALE GENOMIC DNA]</scope>
    <source>
        <strain evidence="2">M8</strain>
    </source>
</reference>
<dbReference type="Gene3D" id="3.40.630.30">
    <property type="match status" value="1"/>
</dbReference>
<dbReference type="SUPFAM" id="SSF55729">
    <property type="entry name" value="Acyl-CoA N-acyltransferases (Nat)"/>
    <property type="match status" value="1"/>
</dbReference>
<dbReference type="GO" id="GO:0016747">
    <property type="term" value="F:acyltransferase activity, transferring groups other than amino-acyl groups"/>
    <property type="evidence" value="ECO:0007669"/>
    <property type="project" value="InterPro"/>
</dbReference>
<evidence type="ECO:0000259" key="1">
    <source>
        <dbReference type="PROSITE" id="PS51186"/>
    </source>
</evidence>
<dbReference type="EMBL" id="CP013659">
    <property type="protein sequence ID" value="ALS76411.1"/>
    <property type="molecule type" value="Genomic_DNA"/>
</dbReference>
<feature type="domain" description="N-acetyltransferase" evidence="1">
    <location>
        <begin position="84"/>
        <end position="242"/>
    </location>
</feature>
<gene>
    <name evidence="2" type="ORF">AUC31_14920</name>
</gene>
<protein>
    <recommendedName>
        <fullName evidence="1">N-acetyltransferase domain-containing protein</fullName>
    </recommendedName>
</protein>
<evidence type="ECO:0000313" key="2">
    <source>
        <dbReference type="EMBL" id="ALS76411.1"/>
    </source>
</evidence>
<dbReference type="InterPro" id="IPR000182">
    <property type="entry name" value="GNAT_dom"/>
</dbReference>
<dbReference type="Proteomes" id="UP000067683">
    <property type="component" value="Chromosome"/>
</dbReference>
<evidence type="ECO:0000313" key="3">
    <source>
        <dbReference type="Proteomes" id="UP000067683"/>
    </source>
</evidence>
<name>A0A0U2Z925_9BACL</name>
<dbReference type="OrthoDB" id="9794566at2"/>
<organism evidence="2 3">
    <name type="scientific">Planococcus rifietoensis</name>
    <dbReference type="NCBI Taxonomy" id="200991"/>
    <lineage>
        <taxon>Bacteria</taxon>
        <taxon>Bacillati</taxon>
        <taxon>Bacillota</taxon>
        <taxon>Bacilli</taxon>
        <taxon>Bacillales</taxon>
        <taxon>Caryophanaceae</taxon>
        <taxon>Planococcus</taxon>
    </lineage>
</organism>